<evidence type="ECO:0000313" key="18">
    <source>
        <dbReference type="Proteomes" id="UP000070544"/>
    </source>
</evidence>
<feature type="site" description="Histone H3K4me3 binding" evidence="11">
    <location>
        <position position="245"/>
    </location>
</feature>
<comment type="function">
    <text evidence="14">Component of an histone acetyltransferase complex.</text>
</comment>
<dbReference type="InterPro" id="IPR013083">
    <property type="entry name" value="Znf_RING/FYVE/PHD"/>
</dbReference>
<feature type="domain" description="PHD-type" evidence="16">
    <location>
        <begin position="232"/>
        <end position="281"/>
    </location>
</feature>
<dbReference type="OMA" id="PIYITPQ"/>
<evidence type="ECO:0000256" key="13">
    <source>
        <dbReference type="PROSITE-ProRule" id="PRU00146"/>
    </source>
</evidence>
<keyword evidence="4 12" id="KW-0479">Metal-binding</keyword>
<comment type="subunit">
    <text evidence="14">Component of an histone acetyltransferase complex. Interacts with H3K4me3 and to a lesser extent with H3K4me2.</text>
</comment>
<feature type="site" description="Histone H3K4me3 binding" evidence="11">
    <location>
        <position position="257"/>
    </location>
</feature>
<evidence type="ECO:0000256" key="12">
    <source>
        <dbReference type="PIRSR" id="PIRSR628651-51"/>
    </source>
</evidence>
<reference evidence="17 18" key="1">
    <citation type="journal article" date="2015" name="Genome Biol. Evol.">
        <title>Phylogenomic analyses indicate that early fungi evolved digesting cell walls of algal ancestors of land plants.</title>
        <authorList>
            <person name="Chang Y."/>
            <person name="Wang S."/>
            <person name="Sekimoto S."/>
            <person name="Aerts A.L."/>
            <person name="Choi C."/>
            <person name="Clum A."/>
            <person name="LaButti K.M."/>
            <person name="Lindquist E.A."/>
            <person name="Yee Ngan C."/>
            <person name="Ohm R.A."/>
            <person name="Salamov A.A."/>
            <person name="Grigoriev I.V."/>
            <person name="Spatafora J.W."/>
            <person name="Berbee M.L."/>
        </authorList>
    </citation>
    <scope>NUCLEOTIDE SEQUENCE [LARGE SCALE GENOMIC DNA]</scope>
    <source>
        <strain evidence="17 18">JEL478</strain>
    </source>
</reference>
<sequence length="296" mass="33592">MTTFDSQAFLEEYVSTVENLPSEVSHHFAELRAKDQKFQELRRQISYQQQSVLSRDEKPVTNLTEEGQPQGQEQREAPATNPDEGGAASEQLQGTYETAKNLVKDKVELADKTLSLLETHLRRLDTELFRYQNEDGQAVGHTLAMMSHSNPTPQAVPYVSDVESQADQDPGGSYDPRYRDDRVYKKKRASGTRVSSRKKRKRDYEESDEDFEDEVSEAGSTQGAEEAAEDEPLYCICKNVSYGEMIGCDSENCPIEWFHYECVGLTEPPHGKWYCPLCRGKHGYRKKFRNPAGGAE</sequence>
<evidence type="ECO:0000256" key="1">
    <source>
        <dbReference type="ARBA" id="ARBA00004123"/>
    </source>
</evidence>
<dbReference type="EMBL" id="KQ965776">
    <property type="protein sequence ID" value="KXS13657.1"/>
    <property type="molecule type" value="Genomic_DNA"/>
</dbReference>
<comment type="similarity">
    <text evidence="2 14">Belongs to the ING family.</text>
</comment>
<accession>A0A139AAA0</accession>
<organism evidence="17 18">
    <name type="scientific">Gonapodya prolifera (strain JEL478)</name>
    <name type="common">Monoblepharis prolifera</name>
    <dbReference type="NCBI Taxonomy" id="1344416"/>
    <lineage>
        <taxon>Eukaryota</taxon>
        <taxon>Fungi</taxon>
        <taxon>Fungi incertae sedis</taxon>
        <taxon>Chytridiomycota</taxon>
        <taxon>Chytridiomycota incertae sedis</taxon>
        <taxon>Monoblepharidomycetes</taxon>
        <taxon>Monoblepharidales</taxon>
        <taxon>Gonapodyaceae</taxon>
        <taxon>Gonapodya</taxon>
    </lineage>
</organism>
<evidence type="ECO:0000256" key="7">
    <source>
        <dbReference type="ARBA" id="ARBA00022853"/>
    </source>
</evidence>
<evidence type="ECO:0000256" key="9">
    <source>
        <dbReference type="ARBA" id="ARBA00023163"/>
    </source>
</evidence>
<feature type="region of interest" description="Disordered" evidence="15">
    <location>
        <begin position="49"/>
        <end position="88"/>
    </location>
</feature>
<keyword evidence="5 13" id="KW-0863">Zinc-finger</keyword>
<dbReference type="Pfam" id="PF12998">
    <property type="entry name" value="ING"/>
    <property type="match status" value="1"/>
</dbReference>
<dbReference type="GO" id="GO:0008270">
    <property type="term" value="F:zinc ion binding"/>
    <property type="evidence" value="ECO:0007669"/>
    <property type="project" value="UniProtKB-KW"/>
</dbReference>
<dbReference type="GO" id="GO:0006325">
    <property type="term" value="P:chromatin organization"/>
    <property type="evidence" value="ECO:0007669"/>
    <property type="project" value="UniProtKB-KW"/>
</dbReference>
<dbReference type="AlphaFoldDB" id="A0A139AAA0"/>
<dbReference type="Gene3D" id="6.10.140.1740">
    <property type="match status" value="1"/>
</dbReference>
<feature type="binding site" evidence="12">
    <location>
        <position position="259"/>
    </location>
    <ligand>
        <name>Zn(2+)</name>
        <dbReference type="ChEBI" id="CHEBI:29105"/>
        <label>1</label>
    </ligand>
</feature>
<evidence type="ECO:0000259" key="16">
    <source>
        <dbReference type="PROSITE" id="PS50016"/>
    </source>
</evidence>
<feature type="binding site" evidence="12">
    <location>
        <position position="275"/>
    </location>
    <ligand>
        <name>Zn(2+)</name>
        <dbReference type="ChEBI" id="CHEBI:29105"/>
        <label>2</label>
    </ligand>
</feature>
<keyword evidence="3" id="KW-0341">Growth regulation</keyword>
<feature type="site" description="Histone H3K4me3 binding" evidence="11">
    <location>
        <position position="234"/>
    </location>
</feature>
<proteinExistence type="inferred from homology"/>
<dbReference type="InterPro" id="IPR028651">
    <property type="entry name" value="ING_fam"/>
</dbReference>
<dbReference type="SMART" id="SM01408">
    <property type="entry name" value="ING"/>
    <property type="match status" value="1"/>
</dbReference>
<keyword evidence="10 14" id="KW-0539">Nucleus</keyword>
<evidence type="ECO:0000256" key="15">
    <source>
        <dbReference type="SAM" id="MobiDB-lite"/>
    </source>
</evidence>
<evidence type="ECO:0000256" key="14">
    <source>
        <dbReference type="RuleBase" id="RU361213"/>
    </source>
</evidence>
<comment type="domain">
    <text evidence="14">The PHD-type zinc finger mediates the binding to H3K4me3.</text>
</comment>
<feature type="binding site" evidence="12">
    <location>
        <position position="278"/>
    </location>
    <ligand>
        <name>Zn(2+)</name>
        <dbReference type="ChEBI" id="CHEBI:29105"/>
        <label>2</label>
    </ligand>
</feature>
<dbReference type="FunFam" id="3.30.40.10:FF:000016">
    <property type="entry name" value="Inhibitor of growth protein"/>
    <property type="match status" value="1"/>
</dbReference>
<feature type="compositionally biased region" description="Basic residues" evidence="15">
    <location>
        <begin position="184"/>
        <end position="201"/>
    </location>
</feature>
<dbReference type="InterPro" id="IPR019786">
    <property type="entry name" value="Zinc_finger_PHD-type_CS"/>
</dbReference>
<evidence type="ECO:0000256" key="11">
    <source>
        <dbReference type="PIRSR" id="PIRSR628651-50"/>
    </source>
</evidence>
<dbReference type="CDD" id="cd15505">
    <property type="entry name" value="PHD_ING"/>
    <property type="match status" value="1"/>
</dbReference>
<dbReference type="Gene3D" id="3.30.40.10">
    <property type="entry name" value="Zinc/RING finger domain, C3HC4 (zinc finger)"/>
    <property type="match status" value="1"/>
</dbReference>
<evidence type="ECO:0000256" key="5">
    <source>
        <dbReference type="ARBA" id="ARBA00022771"/>
    </source>
</evidence>
<keyword evidence="8" id="KW-0805">Transcription regulation</keyword>
<feature type="compositionally biased region" description="Acidic residues" evidence="15">
    <location>
        <begin position="205"/>
        <end position="216"/>
    </location>
</feature>
<feature type="binding site" evidence="12">
    <location>
        <position position="248"/>
    </location>
    <ligand>
        <name>Zn(2+)</name>
        <dbReference type="ChEBI" id="CHEBI:29105"/>
        <label>2</label>
    </ligand>
</feature>
<evidence type="ECO:0000256" key="10">
    <source>
        <dbReference type="ARBA" id="ARBA00023242"/>
    </source>
</evidence>
<feature type="site" description="Histone H3K4me3 binding" evidence="11">
    <location>
        <position position="249"/>
    </location>
</feature>
<keyword evidence="6 12" id="KW-0862">Zinc</keyword>
<dbReference type="InterPro" id="IPR019787">
    <property type="entry name" value="Znf_PHD-finger"/>
</dbReference>
<evidence type="ECO:0000256" key="6">
    <source>
        <dbReference type="ARBA" id="ARBA00022833"/>
    </source>
</evidence>
<name>A0A139AAA0_GONPJ</name>
<evidence type="ECO:0000256" key="3">
    <source>
        <dbReference type="ARBA" id="ARBA00022604"/>
    </source>
</evidence>
<feature type="binding site" evidence="12">
    <location>
        <position position="235"/>
    </location>
    <ligand>
        <name>Zn(2+)</name>
        <dbReference type="ChEBI" id="CHEBI:29105"/>
        <label>1</label>
    </ligand>
</feature>
<keyword evidence="18" id="KW-1185">Reference proteome</keyword>
<dbReference type="GO" id="GO:0005634">
    <property type="term" value="C:nucleus"/>
    <property type="evidence" value="ECO:0007669"/>
    <property type="project" value="UniProtKB-SubCell"/>
</dbReference>
<dbReference type="PROSITE" id="PS50016">
    <property type="entry name" value="ZF_PHD_2"/>
    <property type="match status" value="1"/>
</dbReference>
<dbReference type="CDD" id="cd16858">
    <property type="entry name" value="ING_ING3_Yng2p"/>
    <property type="match status" value="1"/>
</dbReference>
<dbReference type="InterPro" id="IPR001965">
    <property type="entry name" value="Znf_PHD"/>
</dbReference>
<evidence type="ECO:0000256" key="8">
    <source>
        <dbReference type="ARBA" id="ARBA00023015"/>
    </source>
</evidence>
<evidence type="ECO:0000256" key="2">
    <source>
        <dbReference type="ARBA" id="ARBA00010210"/>
    </source>
</evidence>
<feature type="binding site" evidence="12">
    <location>
        <position position="262"/>
    </location>
    <ligand>
        <name>Zn(2+)</name>
        <dbReference type="ChEBI" id="CHEBI:29105"/>
        <label>1</label>
    </ligand>
</feature>
<gene>
    <name evidence="17" type="ORF">M427DRAFT_113195</name>
</gene>
<keyword evidence="9" id="KW-0804">Transcription</keyword>
<dbReference type="PANTHER" id="PTHR10333:SF103">
    <property type="entry name" value="INHIBITOR OF GROWTH PROTEIN 3"/>
    <property type="match status" value="1"/>
</dbReference>
<dbReference type="OrthoDB" id="5411773at2759"/>
<comment type="subcellular location">
    <subcellularLocation>
        <location evidence="1 14">Nucleus</location>
    </subcellularLocation>
</comment>
<feature type="region of interest" description="Disordered" evidence="15">
    <location>
        <begin position="162"/>
        <end position="226"/>
    </location>
</feature>
<dbReference type="PROSITE" id="PS01359">
    <property type="entry name" value="ZF_PHD_1"/>
    <property type="match status" value="1"/>
</dbReference>
<dbReference type="SUPFAM" id="SSF57903">
    <property type="entry name" value="FYVE/PHD zinc finger"/>
    <property type="match status" value="1"/>
</dbReference>
<evidence type="ECO:0000256" key="4">
    <source>
        <dbReference type="ARBA" id="ARBA00022723"/>
    </source>
</evidence>
<protein>
    <recommendedName>
        <fullName evidence="14">Chromatin modification-related protein</fullName>
    </recommendedName>
</protein>
<dbReference type="SMART" id="SM00249">
    <property type="entry name" value="PHD"/>
    <property type="match status" value="1"/>
</dbReference>
<dbReference type="PANTHER" id="PTHR10333">
    <property type="entry name" value="INHIBITOR OF GROWTH PROTEIN"/>
    <property type="match status" value="1"/>
</dbReference>
<feature type="binding site" evidence="12">
    <location>
        <position position="253"/>
    </location>
    <ligand>
        <name>Zn(2+)</name>
        <dbReference type="ChEBI" id="CHEBI:29105"/>
        <label>2</label>
    </ligand>
</feature>
<evidence type="ECO:0000313" key="17">
    <source>
        <dbReference type="EMBL" id="KXS13657.1"/>
    </source>
</evidence>
<dbReference type="InterPro" id="IPR024610">
    <property type="entry name" value="ING_N_histone-binding"/>
</dbReference>
<keyword evidence="7 14" id="KW-0156">Chromatin regulator</keyword>
<dbReference type="Proteomes" id="UP000070544">
    <property type="component" value="Unassembled WGS sequence"/>
</dbReference>
<feature type="binding site" evidence="12">
    <location>
        <position position="237"/>
    </location>
    <ligand>
        <name>Zn(2+)</name>
        <dbReference type="ChEBI" id="CHEBI:29105"/>
        <label>1</label>
    </ligand>
</feature>
<dbReference type="STRING" id="1344416.A0A139AAA0"/>
<dbReference type="InterPro" id="IPR011011">
    <property type="entry name" value="Znf_FYVE_PHD"/>
</dbReference>